<name>A0ABS4H4A2_9BACL</name>
<evidence type="ECO:0000259" key="2">
    <source>
        <dbReference type="Pfam" id="PF00296"/>
    </source>
</evidence>
<dbReference type="EMBL" id="JAGGKP010000005">
    <property type="protein sequence ID" value="MBP1937359.1"/>
    <property type="molecule type" value="Genomic_DNA"/>
</dbReference>
<dbReference type="RefSeq" id="WP_209849656.1">
    <property type="nucleotide sequence ID" value="NZ_CBCRVE010000005.1"/>
</dbReference>
<keyword evidence="4" id="KW-1185">Reference proteome</keyword>
<sequence length="295" mass="32202">MTNIKLSVLDLVPVLEDTDDVGALHQAVLLAQSAEKWGYRRYWTSEHHDMEALASATPEVLLAHIGARTSTIHLGSGAVLLPHYSPLKVAEAFHLLAALYPGRVDLGIGRAPGGSAHASMALSGNYLEHVRNLPKSIQALRDLLTGKYRYEDVPVQARPIPPEAPSLWLLGTNVKSAGYAAEYGTGYVFGKFMSEHDGKSVLAAYREQFQPSQLMSEPKAIVAISIICAETTEEANRIAGGEKADIIGDPSLVQLELEKLSQTYETDEFIVINSKGSYKERLKSYQLIAEVMSLQ</sequence>
<dbReference type="Gene3D" id="3.20.20.30">
    <property type="entry name" value="Luciferase-like domain"/>
    <property type="match status" value="1"/>
</dbReference>
<dbReference type="InterPro" id="IPR050766">
    <property type="entry name" value="Bact_Lucif_Oxidored"/>
</dbReference>
<dbReference type="Pfam" id="PF00296">
    <property type="entry name" value="Bac_luciferase"/>
    <property type="match status" value="1"/>
</dbReference>
<comment type="similarity">
    <text evidence="1">To bacterial alkanal monooxygenase alpha and beta chains.</text>
</comment>
<dbReference type="Proteomes" id="UP001519273">
    <property type="component" value="Unassembled WGS sequence"/>
</dbReference>
<dbReference type="InterPro" id="IPR011251">
    <property type="entry name" value="Luciferase-like_dom"/>
</dbReference>
<dbReference type="NCBIfam" id="TIGR03558">
    <property type="entry name" value="oxido_grp_1"/>
    <property type="match status" value="1"/>
</dbReference>
<dbReference type="SUPFAM" id="SSF51679">
    <property type="entry name" value="Bacterial luciferase-like"/>
    <property type="match status" value="1"/>
</dbReference>
<dbReference type="InterPro" id="IPR019949">
    <property type="entry name" value="CmoO-like"/>
</dbReference>
<comment type="caution">
    <text evidence="3">The sequence shown here is derived from an EMBL/GenBank/DDBJ whole genome shotgun (WGS) entry which is preliminary data.</text>
</comment>
<evidence type="ECO:0000256" key="1">
    <source>
        <dbReference type="ARBA" id="ARBA00007789"/>
    </source>
</evidence>
<evidence type="ECO:0000313" key="4">
    <source>
        <dbReference type="Proteomes" id="UP001519273"/>
    </source>
</evidence>
<organism evidence="3 4">
    <name type="scientific">Paenibacillus sediminis</name>
    <dbReference type="NCBI Taxonomy" id="664909"/>
    <lineage>
        <taxon>Bacteria</taxon>
        <taxon>Bacillati</taxon>
        <taxon>Bacillota</taxon>
        <taxon>Bacilli</taxon>
        <taxon>Bacillales</taxon>
        <taxon>Paenibacillaceae</taxon>
        <taxon>Paenibacillus</taxon>
    </lineage>
</organism>
<protein>
    <submittedName>
        <fullName evidence="3">Luciferase family oxidoreductase group 1</fullName>
    </submittedName>
</protein>
<proteinExistence type="predicted"/>
<dbReference type="InterPro" id="IPR036661">
    <property type="entry name" value="Luciferase-like_sf"/>
</dbReference>
<gene>
    <name evidence="3" type="ORF">J2Z20_002254</name>
</gene>
<accession>A0ABS4H4A2</accession>
<dbReference type="PANTHER" id="PTHR30137:SF20">
    <property type="entry name" value="N-ACETYL-S-ALKYLCYSTEINE MONOOXYGENASE"/>
    <property type="match status" value="1"/>
</dbReference>
<feature type="domain" description="Luciferase-like" evidence="2">
    <location>
        <begin position="19"/>
        <end position="244"/>
    </location>
</feature>
<evidence type="ECO:0000313" key="3">
    <source>
        <dbReference type="EMBL" id="MBP1937359.1"/>
    </source>
</evidence>
<dbReference type="PANTHER" id="PTHR30137">
    <property type="entry name" value="LUCIFERASE-LIKE MONOOXYGENASE"/>
    <property type="match status" value="1"/>
</dbReference>
<reference evidence="3 4" key="1">
    <citation type="submission" date="2021-03" db="EMBL/GenBank/DDBJ databases">
        <title>Genomic Encyclopedia of Type Strains, Phase IV (KMG-IV): sequencing the most valuable type-strain genomes for metagenomic binning, comparative biology and taxonomic classification.</title>
        <authorList>
            <person name="Goeker M."/>
        </authorList>
    </citation>
    <scope>NUCLEOTIDE SEQUENCE [LARGE SCALE GENOMIC DNA]</scope>
    <source>
        <strain evidence="3 4">DSM 23491</strain>
    </source>
</reference>